<feature type="domain" description="Secretion system C-terminal sorting" evidence="1">
    <location>
        <begin position="143"/>
        <end position="211"/>
    </location>
</feature>
<organism evidence="2 3">
    <name type="scientific">Adhaeribacter soli</name>
    <dbReference type="NCBI Taxonomy" id="2607655"/>
    <lineage>
        <taxon>Bacteria</taxon>
        <taxon>Pseudomonadati</taxon>
        <taxon>Bacteroidota</taxon>
        <taxon>Cytophagia</taxon>
        <taxon>Cytophagales</taxon>
        <taxon>Hymenobacteraceae</taxon>
        <taxon>Adhaeribacter</taxon>
    </lineage>
</organism>
<comment type="caution">
    <text evidence="2">The sequence shown here is derived from an EMBL/GenBank/DDBJ whole genome shotgun (WGS) entry which is preliminary data.</text>
</comment>
<dbReference type="AlphaFoldDB" id="A0A5N1ISZ5"/>
<evidence type="ECO:0000313" key="2">
    <source>
        <dbReference type="EMBL" id="KAA9331230.1"/>
    </source>
</evidence>
<evidence type="ECO:0000259" key="1">
    <source>
        <dbReference type="Pfam" id="PF18962"/>
    </source>
</evidence>
<dbReference type="EMBL" id="VTWT01000008">
    <property type="protein sequence ID" value="KAA9331230.1"/>
    <property type="molecule type" value="Genomic_DNA"/>
</dbReference>
<protein>
    <submittedName>
        <fullName evidence="2">T9SS type A sorting domain-containing protein</fullName>
    </submittedName>
</protein>
<sequence length="214" mass="23864">MRKLLLFFVFWFYLSPVISQAQGIGPMHLRYHSPGVTNHLELIAQVMIPSQPSYRISHDSYISNDTLYVATCYFAGMQTAPITFTDTISLGSIAAGISTLHFKISDSVSPQCIVVSSVTKIQPFAILGPTGIKSDLEKPVLVIYPNPAKDLLLVENAAINAFAIRDISGRLIRKQNFFPELDRKLDVRFLPKGIYLLELHTLNGSVLTKRLVKE</sequence>
<accession>A0A5N1ISZ5</accession>
<reference evidence="2 3" key="1">
    <citation type="submission" date="2019-09" db="EMBL/GenBank/DDBJ databases">
        <title>Genome sequence of Adhaeribacter sp. M2.</title>
        <authorList>
            <person name="Srinivasan S."/>
        </authorList>
    </citation>
    <scope>NUCLEOTIDE SEQUENCE [LARGE SCALE GENOMIC DNA]</scope>
    <source>
        <strain evidence="2 3">M2</strain>
    </source>
</reference>
<keyword evidence="3" id="KW-1185">Reference proteome</keyword>
<dbReference type="InterPro" id="IPR026444">
    <property type="entry name" value="Secre_tail"/>
</dbReference>
<dbReference type="NCBIfam" id="TIGR04183">
    <property type="entry name" value="Por_Secre_tail"/>
    <property type="match status" value="1"/>
</dbReference>
<evidence type="ECO:0000313" key="3">
    <source>
        <dbReference type="Proteomes" id="UP000326570"/>
    </source>
</evidence>
<gene>
    <name evidence="2" type="ORF">F0P94_15200</name>
</gene>
<dbReference type="Pfam" id="PF18962">
    <property type="entry name" value="Por_Secre_tail"/>
    <property type="match status" value="1"/>
</dbReference>
<proteinExistence type="predicted"/>
<name>A0A5N1ISZ5_9BACT</name>
<dbReference type="Proteomes" id="UP000326570">
    <property type="component" value="Unassembled WGS sequence"/>
</dbReference>
<dbReference type="RefSeq" id="WP_150904753.1">
    <property type="nucleotide sequence ID" value="NZ_VTWT01000008.1"/>
</dbReference>